<name>A0A232LZH5_9EURO</name>
<sequence>MKGYHKLAALMGSDCGLSIYRRFAKLNARNLLYLQAELVNLEAELENIILEDNDSGDDEKKLFSFSLWHLKHSSDAPDGDLPIQWQKVLEIRGLLKEYNEPSDDALLQQAHILQLNAPNKFDLRVLRQWLDWENGGDRFLQGREADPWEVKNTDDLVTIANKHNSADKFTLWVYGALIPWYHKRWGHHSETRRDLETGVWKYNDGKIFTVTNVAAIIVSALLPTSSMFILFCIDKIVVKLAVIFIYTILFALALAIVVRARSIEIFAAATAFAAVQAVFISNCGNNGAC</sequence>
<evidence type="ECO:0000259" key="2">
    <source>
        <dbReference type="Pfam" id="PF20237"/>
    </source>
</evidence>
<dbReference type="OrthoDB" id="3533814at2759"/>
<feature type="domain" description="DUF6594" evidence="2">
    <location>
        <begin position="4"/>
        <end position="276"/>
    </location>
</feature>
<dbReference type="Pfam" id="PF20237">
    <property type="entry name" value="DUF6594"/>
    <property type="match status" value="1"/>
</dbReference>
<dbReference type="PANTHER" id="PTHR34502:SF5">
    <property type="entry name" value="DUF6594 DOMAIN-CONTAINING PROTEIN"/>
    <property type="match status" value="1"/>
</dbReference>
<evidence type="ECO:0000313" key="4">
    <source>
        <dbReference type="Proteomes" id="UP000243515"/>
    </source>
</evidence>
<accession>A0A232LZH5</accession>
<keyword evidence="1" id="KW-1133">Transmembrane helix</keyword>
<evidence type="ECO:0000313" key="3">
    <source>
        <dbReference type="EMBL" id="OXV09570.1"/>
    </source>
</evidence>
<keyword evidence="1" id="KW-0472">Membrane</keyword>
<keyword evidence="4" id="KW-1185">Reference proteome</keyword>
<dbReference type="InterPro" id="IPR046529">
    <property type="entry name" value="DUF6594"/>
</dbReference>
<feature type="transmembrane region" description="Helical" evidence="1">
    <location>
        <begin position="207"/>
        <end position="230"/>
    </location>
</feature>
<keyword evidence="1" id="KW-0812">Transmembrane</keyword>
<dbReference type="Proteomes" id="UP000243515">
    <property type="component" value="Unassembled WGS sequence"/>
</dbReference>
<dbReference type="EMBL" id="NPHW01003448">
    <property type="protein sequence ID" value="OXV09570.1"/>
    <property type="molecule type" value="Genomic_DNA"/>
</dbReference>
<dbReference type="PANTHER" id="PTHR34502">
    <property type="entry name" value="DUF6594 DOMAIN-CONTAINING PROTEIN-RELATED"/>
    <property type="match status" value="1"/>
</dbReference>
<gene>
    <name evidence="3" type="ORF">Egran_02667</name>
</gene>
<comment type="caution">
    <text evidence="3">The sequence shown here is derived from an EMBL/GenBank/DDBJ whole genome shotgun (WGS) entry which is preliminary data.</text>
</comment>
<reference evidence="3 4" key="1">
    <citation type="journal article" date="2015" name="Environ. Microbiol.">
        <title>Metagenome sequence of Elaphomyces granulatus from sporocarp tissue reveals Ascomycota ectomycorrhizal fingerprints of genome expansion and a Proteobacteria-rich microbiome.</title>
        <authorList>
            <person name="Quandt C.A."/>
            <person name="Kohler A."/>
            <person name="Hesse C.N."/>
            <person name="Sharpton T.J."/>
            <person name="Martin F."/>
            <person name="Spatafora J.W."/>
        </authorList>
    </citation>
    <scope>NUCLEOTIDE SEQUENCE [LARGE SCALE GENOMIC DNA]</scope>
    <source>
        <strain evidence="3 4">OSC145934</strain>
    </source>
</reference>
<feature type="transmembrane region" description="Helical" evidence="1">
    <location>
        <begin position="236"/>
        <end position="258"/>
    </location>
</feature>
<protein>
    <recommendedName>
        <fullName evidence="2">DUF6594 domain-containing protein</fullName>
    </recommendedName>
</protein>
<proteinExistence type="predicted"/>
<dbReference type="AlphaFoldDB" id="A0A232LZH5"/>
<organism evidence="3 4">
    <name type="scientific">Elaphomyces granulatus</name>
    <dbReference type="NCBI Taxonomy" id="519963"/>
    <lineage>
        <taxon>Eukaryota</taxon>
        <taxon>Fungi</taxon>
        <taxon>Dikarya</taxon>
        <taxon>Ascomycota</taxon>
        <taxon>Pezizomycotina</taxon>
        <taxon>Eurotiomycetes</taxon>
        <taxon>Eurotiomycetidae</taxon>
        <taxon>Eurotiales</taxon>
        <taxon>Elaphomycetaceae</taxon>
        <taxon>Elaphomyces</taxon>
    </lineage>
</organism>
<evidence type="ECO:0000256" key="1">
    <source>
        <dbReference type="SAM" id="Phobius"/>
    </source>
</evidence>